<comment type="function">
    <text evidence="8">Gustatory receptor which mediates acceptance or avoidance behavior, depending on its substrates.</text>
</comment>
<dbReference type="GO" id="GO:0043025">
    <property type="term" value="C:neuronal cell body"/>
    <property type="evidence" value="ECO:0007669"/>
    <property type="project" value="TreeGrafter"/>
</dbReference>
<dbReference type="GO" id="GO:0030425">
    <property type="term" value="C:dendrite"/>
    <property type="evidence" value="ECO:0007669"/>
    <property type="project" value="TreeGrafter"/>
</dbReference>
<evidence type="ECO:0000256" key="5">
    <source>
        <dbReference type="ARBA" id="ARBA00023136"/>
    </source>
</evidence>
<dbReference type="GO" id="GO:0005886">
    <property type="term" value="C:plasma membrane"/>
    <property type="evidence" value="ECO:0007669"/>
    <property type="project" value="UniProtKB-SubCell"/>
</dbReference>
<feature type="transmembrane region" description="Helical" evidence="8">
    <location>
        <begin position="234"/>
        <end position="254"/>
    </location>
</feature>
<evidence type="ECO:0000256" key="1">
    <source>
        <dbReference type="ARBA" id="ARBA00004651"/>
    </source>
</evidence>
<keyword evidence="9" id="KW-1185">Reference proteome</keyword>
<dbReference type="Proteomes" id="UP000694920">
    <property type="component" value="Unplaced"/>
</dbReference>
<gene>
    <name evidence="10" type="primary">LOC107266205</name>
</gene>
<reference evidence="10" key="1">
    <citation type="submission" date="2025-08" db="UniProtKB">
        <authorList>
            <consortium name="RefSeq"/>
        </authorList>
    </citation>
    <scope>IDENTIFICATION</scope>
</reference>
<dbReference type="RefSeq" id="XP_024939265.1">
    <property type="nucleotide sequence ID" value="XM_025083497.1"/>
</dbReference>
<evidence type="ECO:0000256" key="8">
    <source>
        <dbReference type="RuleBase" id="RU363108"/>
    </source>
</evidence>
<evidence type="ECO:0000313" key="10">
    <source>
        <dbReference type="RefSeq" id="XP_024939265.1"/>
    </source>
</evidence>
<dbReference type="GO" id="GO:0007165">
    <property type="term" value="P:signal transduction"/>
    <property type="evidence" value="ECO:0007669"/>
    <property type="project" value="UniProtKB-KW"/>
</dbReference>
<dbReference type="Pfam" id="PF08395">
    <property type="entry name" value="7tm_7"/>
    <property type="match status" value="1"/>
</dbReference>
<keyword evidence="2 8" id="KW-1003">Cell membrane</keyword>
<dbReference type="GO" id="GO:0008049">
    <property type="term" value="P:male courtship behavior"/>
    <property type="evidence" value="ECO:0007669"/>
    <property type="project" value="TreeGrafter"/>
</dbReference>
<name>A0AAJ7RE30_CEPCN</name>
<dbReference type="GO" id="GO:0007635">
    <property type="term" value="P:chemosensory behavior"/>
    <property type="evidence" value="ECO:0007669"/>
    <property type="project" value="TreeGrafter"/>
</dbReference>
<feature type="transmembrane region" description="Helical" evidence="8">
    <location>
        <begin position="140"/>
        <end position="160"/>
    </location>
</feature>
<keyword evidence="5 8" id="KW-0472">Membrane</keyword>
<feature type="transmembrane region" description="Helical" evidence="8">
    <location>
        <begin position="193"/>
        <end position="214"/>
    </location>
</feature>
<feature type="transmembrane region" description="Helical" evidence="8">
    <location>
        <begin position="413"/>
        <end position="433"/>
    </location>
</feature>
<keyword evidence="7 8" id="KW-0807">Transducer</keyword>
<feature type="transmembrane region" description="Helical" evidence="8">
    <location>
        <begin position="374"/>
        <end position="401"/>
    </location>
</feature>
<comment type="caution">
    <text evidence="8">Lacks conserved residue(s) required for the propagation of feature annotation.</text>
</comment>
<keyword evidence="6 8" id="KW-0675">Receptor</keyword>
<keyword evidence="3 8" id="KW-0812">Transmembrane</keyword>
<keyword evidence="4 8" id="KW-1133">Transmembrane helix</keyword>
<proteinExistence type="inferred from homology"/>
<dbReference type="GO" id="GO:0030424">
    <property type="term" value="C:axon"/>
    <property type="evidence" value="ECO:0007669"/>
    <property type="project" value="TreeGrafter"/>
</dbReference>
<dbReference type="PANTHER" id="PTHR21143:SF123">
    <property type="entry name" value="GUSTATORY RECEPTOR FOR SUGAR TASTE 43A-RELATED"/>
    <property type="match status" value="1"/>
</dbReference>
<evidence type="ECO:0000256" key="4">
    <source>
        <dbReference type="ARBA" id="ARBA00022989"/>
    </source>
</evidence>
<evidence type="ECO:0000256" key="7">
    <source>
        <dbReference type="ARBA" id="ARBA00023224"/>
    </source>
</evidence>
<evidence type="ECO:0000313" key="9">
    <source>
        <dbReference type="Proteomes" id="UP000694920"/>
    </source>
</evidence>
<dbReference type="AlphaFoldDB" id="A0AAJ7RE30"/>
<dbReference type="GeneID" id="107266205"/>
<dbReference type="InterPro" id="IPR013604">
    <property type="entry name" value="7TM_chemorcpt"/>
</dbReference>
<evidence type="ECO:0000256" key="3">
    <source>
        <dbReference type="ARBA" id="ARBA00022692"/>
    </source>
</evidence>
<comment type="similarity">
    <text evidence="8">Belongs to the insect chemoreceptor superfamily. Gustatory receptor (GR) family.</text>
</comment>
<evidence type="ECO:0000256" key="2">
    <source>
        <dbReference type="ARBA" id="ARBA00022475"/>
    </source>
</evidence>
<accession>A0AAJ7RE30</accession>
<dbReference type="GO" id="GO:0050909">
    <property type="term" value="P:sensory perception of taste"/>
    <property type="evidence" value="ECO:0007669"/>
    <property type="project" value="InterPro"/>
</dbReference>
<sequence length="546" mass="62000">MDIGRHSNPMLKAKTKAGIGKECESERQTEVMSTTVKSDLYQSLIPAYYLSKVCGLLPVRFVQQNPGRYWGRLHFRDIIYRYDLWLGILKRIMYLSYLYSWYPYSICLLVFLMSCAIFGLWRDLRDGWENSTRMKSSTAVVVTCGDVSAVLFLAIVSILGSPFRWSHLQHIINNLVKVDEKLSIVSPKKTRRYAIFLITISLVYLISISSLDLYSWSTRVKISNQKSDKGPMNYIPIYFLYVIVIMIEAQYTLLTYNIGERFGRLNQTLKNVLKTEKITESFKKDFALGSMDSSVLSSGQKLGVIDHNGSLRLPISLWEMVRVSGCGNESGIKSFLKYNYYCVSYLLKFVECRNVADTISQLITVHSSLCDTVLLINTAFGVPVLVVTLTCLLHLIITPYVLIIDANGSNNGLFLATQCLWCVLHIGRMFIIVQPCYEASTKAKTTAVIVSQLLSWNLDSDIRKQLEIFSLQLLHRPIDFSACGLFSLDRSLVTSIVGSVTTYLVILIQFQKADDTKDTNDILKNATQLIRNVSTFRNIDILRKST</sequence>
<evidence type="ECO:0000256" key="6">
    <source>
        <dbReference type="ARBA" id="ARBA00023170"/>
    </source>
</evidence>
<protein>
    <recommendedName>
        <fullName evidence="8">Gustatory receptor</fullName>
    </recommendedName>
</protein>
<feature type="transmembrane region" description="Helical" evidence="8">
    <location>
        <begin position="101"/>
        <end position="120"/>
    </location>
</feature>
<comment type="subcellular location">
    <subcellularLocation>
        <location evidence="1 8">Cell membrane</location>
        <topology evidence="1 8">Multi-pass membrane protein</topology>
    </subcellularLocation>
</comment>
<dbReference type="PANTHER" id="PTHR21143">
    <property type="entry name" value="INVERTEBRATE GUSTATORY RECEPTOR"/>
    <property type="match status" value="1"/>
</dbReference>
<organism evidence="9 10">
    <name type="scientific">Cephus cinctus</name>
    <name type="common">Wheat stem sawfly</name>
    <dbReference type="NCBI Taxonomy" id="211228"/>
    <lineage>
        <taxon>Eukaryota</taxon>
        <taxon>Metazoa</taxon>
        <taxon>Ecdysozoa</taxon>
        <taxon>Arthropoda</taxon>
        <taxon>Hexapoda</taxon>
        <taxon>Insecta</taxon>
        <taxon>Pterygota</taxon>
        <taxon>Neoptera</taxon>
        <taxon>Endopterygota</taxon>
        <taxon>Hymenoptera</taxon>
        <taxon>Cephoidea</taxon>
        <taxon>Cephidae</taxon>
        <taxon>Cephus</taxon>
    </lineage>
</organism>